<evidence type="ECO:0000259" key="2">
    <source>
        <dbReference type="Pfam" id="PF08327"/>
    </source>
</evidence>
<dbReference type="InterPro" id="IPR023393">
    <property type="entry name" value="START-like_dom_sf"/>
</dbReference>
<dbReference type="Gene3D" id="3.30.530.20">
    <property type="match status" value="1"/>
</dbReference>
<evidence type="ECO:0000313" key="4">
    <source>
        <dbReference type="Proteomes" id="UP001165590"/>
    </source>
</evidence>
<dbReference type="EMBL" id="JAIFZO010000002">
    <property type="protein sequence ID" value="MCX4233150.1"/>
    <property type="molecule type" value="Genomic_DNA"/>
</dbReference>
<sequence>MGDLRYADGVEAALQEHLGGDVGQALPQEALLPFAQPFRPGLVPLWTATGAGARPEGFSTSVGARFQFIAKPKPGWSGIVDCVVLDVDEPRLLRYSWTDHGGGETTEVAYRIESHGTGTRFTYDHTGFTGAGGFLMAQVLGHVRRKMLSVGLPAVLNDLDEGGGLRPGSTLRPRT</sequence>
<reference evidence="3" key="1">
    <citation type="journal article" date="2022" name="bioRxiv">
        <title>Discovery and biosynthetic assessment of Streptomyces ortus sp nov. isolated from a deep-sea sponge.</title>
        <authorList>
            <person name="Williams S.E."/>
        </authorList>
    </citation>
    <scope>NUCLEOTIDE SEQUENCE</scope>
    <source>
        <strain evidence="3">A15ISP2-DRY2</strain>
    </source>
</reference>
<dbReference type="InterPro" id="IPR013538">
    <property type="entry name" value="ASHA1/2-like_C"/>
</dbReference>
<comment type="similarity">
    <text evidence="1">Belongs to the AHA1 family.</text>
</comment>
<dbReference type="SUPFAM" id="SSF55961">
    <property type="entry name" value="Bet v1-like"/>
    <property type="match status" value="1"/>
</dbReference>
<evidence type="ECO:0000256" key="1">
    <source>
        <dbReference type="ARBA" id="ARBA00006817"/>
    </source>
</evidence>
<comment type="caution">
    <text evidence="3">The sequence shown here is derived from an EMBL/GenBank/DDBJ whole genome shotgun (WGS) entry which is preliminary data.</text>
</comment>
<name>A0ABT3UZH6_9ACTN</name>
<accession>A0ABT3UZH6</accession>
<proteinExistence type="inferred from homology"/>
<dbReference type="Proteomes" id="UP001165590">
    <property type="component" value="Unassembled WGS sequence"/>
</dbReference>
<evidence type="ECO:0000313" key="3">
    <source>
        <dbReference type="EMBL" id="MCX4233150.1"/>
    </source>
</evidence>
<dbReference type="Pfam" id="PF08327">
    <property type="entry name" value="AHSA1"/>
    <property type="match status" value="1"/>
</dbReference>
<protein>
    <submittedName>
        <fullName evidence="3">SRPBCC domain-containing protein</fullName>
    </submittedName>
</protein>
<dbReference type="CDD" id="cd07814">
    <property type="entry name" value="SRPBCC_CalC_Aha1-like"/>
    <property type="match status" value="1"/>
</dbReference>
<gene>
    <name evidence="3" type="ORF">K3769_10220</name>
</gene>
<dbReference type="RefSeq" id="WP_267031307.1">
    <property type="nucleotide sequence ID" value="NZ_JAIFZO010000002.1"/>
</dbReference>
<organism evidence="3 4">
    <name type="scientific">Streptomyces ortus</name>
    <dbReference type="NCBI Taxonomy" id="2867268"/>
    <lineage>
        <taxon>Bacteria</taxon>
        <taxon>Bacillati</taxon>
        <taxon>Actinomycetota</taxon>
        <taxon>Actinomycetes</taxon>
        <taxon>Kitasatosporales</taxon>
        <taxon>Streptomycetaceae</taxon>
        <taxon>Streptomyces</taxon>
    </lineage>
</organism>
<feature type="domain" description="Activator of Hsp90 ATPase homologue 1/2-like C-terminal" evidence="2">
    <location>
        <begin position="56"/>
        <end position="135"/>
    </location>
</feature>
<keyword evidence="4" id="KW-1185">Reference proteome</keyword>